<dbReference type="EMBL" id="FOFX01000090">
    <property type="protein sequence ID" value="SEQ57748.1"/>
    <property type="molecule type" value="Genomic_DNA"/>
</dbReference>
<name>A0A1H9H6B2_9PROT</name>
<dbReference type="Proteomes" id="UP000181998">
    <property type="component" value="Unassembled WGS sequence"/>
</dbReference>
<organism evidence="1 2">
    <name type="scientific">Nitrosomonas ureae</name>
    <dbReference type="NCBI Taxonomy" id="44577"/>
    <lineage>
        <taxon>Bacteria</taxon>
        <taxon>Pseudomonadati</taxon>
        <taxon>Pseudomonadota</taxon>
        <taxon>Betaproteobacteria</taxon>
        <taxon>Nitrosomonadales</taxon>
        <taxon>Nitrosomonadaceae</taxon>
        <taxon>Nitrosomonas</taxon>
    </lineage>
</organism>
<gene>
    <name evidence="1" type="ORF">SAMN05421510_10902</name>
</gene>
<evidence type="ECO:0000313" key="2">
    <source>
        <dbReference type="Proteomes" id="UP000181998"/>
    </source>
</evidence>
<protein>
    <submittedName>
        <fullName evidence="1">Uncharacterized protein</fullName>
    </submittedName>
</protein>
<accession>A0A1H9H6B2</accession>
<sequence>MNDLVLPILIAEGLDISIFQSTEAALQSLEP</sequence>
<reference evidence="1 2" key="1">
    <citation type="submission" date="2016-10" db="EMBL/GenBank/DDBJ databases">
        <authorList>
            <person name="de Groot N.N."/>
        </authorList>
    </citation>
    <scope>NUCLEOTIDE SEQUENCE [LARGE SCALE GENOMIC DNA]</scope>
    <source>
        <strain evidence="1 2">Nm9</strain>
    </source>
</reference>
<proteinExistence type="predicted"/>
<evidence type="ECO:0000313" key="1">
    <source>
        <dbReference type="EMBL" id="SEQ57748.1"/>
    </source>
</evidence>
<dbReference type="AlphaFoldDB" id="A0A1H9H6B2"/>